<feature type="repeat" description="WD" evidence="9">
    <location>
        <begin position="58"/>
        <end position="90"/>
    </location>
</feature>
<dbReference type="GO" id="GO:0005654">
    <property type="term" value="C:nucleoplasm"/>
    <property type="evidence" value="ECO:0007669"/>
    <property type="project" value="UniProtKB-SubCell"/>
</dbReference>
<dbReference type="PROSITE" id="PS50294">
    <property type="entry name" value="WD_REPEATS_REGION"/>
    <property type="match status" value="1"/>
</dbReference>
<dbReference type="GO" id="GO:0003677">
    <property type="term" value="F:DNA binding"/>
    <property type="evidence" value="ECO:0007669"/>
    <property type="project" value="UniProtKB-UniRule"/>
</dbReference>
<dbReference type="SUPFAM" id="SSF50978">
    <property type="entry name" value="WD40 repeat-like"/>
    <property type="match status" value="1"/>
</dbReference>
<accession>A0AAW0MIK7</accession>
<comment type="caution">
    <text evidence="13">The sequence shown here is derived from an EMBL/GenBank/DDBJ whole genome shotgun (WGS) entry which is preliminary data.</text>
</comment>
<evidence type="ECO:0000256" key="5">
    <source>
        <dbReference type="ARBA" id="ARBA00023242"/>
    </source>
</evidence>
<dbReference type="PANTHER" id="PTHR19932:SF10">
    <property type="entry name" value="WD REPEAT AND HMG-BOX DNA-BINDING PROTEIN 1"/>
    <property type="match status" value="1"/>
</dbReference>
<dbReference type="InterPro" id="IPR009071">
    <property type="entry name" value="HMG_box_dom"/>
</dbReference>
<name>A0AAW0MIK7_9GOBI</name>
<dbReference type="InterPro" id="IPR057646">
    <property type="entry name" value="WD40_WDHD1_1st"/>
</dbReference>
<dbReference type="Pfam" id="PF12341">
    <property type="entry name" value="Mcl1_mid"/>
    <property type="match status" value="2"/>
</dbReference>
<evidence type="ECO:0000259" key="12">
    <source>
        <dbReference type="PROSITE" id="PS50118"/>
    </source>
</evidence>
<dbReference type="Gene3D" id="2.130.10.10">
    <property type="entry name" value="YVTN repeat-like/Quinoprotein amine dehydrogenase"/>
    <property type="match status" value="1"/>
</dbReference>
<dbReference type="GO" id="GO:0006261">
    <property type="term" value="P:DNA-templated DNA replication"/>
    <property type="evidence" value="ECO:0007669"/>
    <property type="project" value="InterPro"/>
</dbReference>
<reference evidence="14" key="1">
    <citation type="submission" date="2024-04" db="EMBL/GenBank/DDBJ databases">
        <title>Salinicola lusitanus LLJ914,a marine bacterium isolated from the Okinawa Trough.</title>
        <authorList>
            <person name="Li J."/>
        </authorList>
    </citation>
    <scope>NUCLEOTIDE SEQUENCE [LARGE SCALE GENOMIC DNA]</scope>
</reference>
<comment type="function">
    <text evidence="6">Core replisome component that acts as a replication initiation factor. Binds directly to the CMG complex and functions as a hub to recruit additional proteins to the replication fork.</text>
</comment>
<dbReference type="InterPro" id="IPR022100">
    <property type="entry name" value="WDHD1/CFT4_beta-prop_2nd"/>
</dbReference>
<evidence type="ECO:0000256" key="11">
    <source>
        <dbReference type="SAM" id="MobiDB-lite"/>
    </source>
</evidence>
<dbReference type="GO" id="GO:0043596">
    <property type="term" value="C:nuclear replication fork"/>
    <property type="evidence" value="ECO:0007669"/>
    <property type="project" value="TreeGrafter"/>
</dbReference>
<proteinExistence type="predicted"/>
<keyword evidence="5 10" id="KW-0539">Nucleus</keyword>
<feature type="compositionally biased region" description="Acidic residues" evidence="11">
    <location>
        <begin position="713"/>
        <end position="723"/>
    </location>
</feature>
<feature type="compositionally biased region" description="Polar residues" evidence="11">
    <location>
        <begin position="795"/>
        <end position="813"/>
    </location>
</feature>
<dbReference type="InterPro" id="IPR048591">
    <property type="entry name" value="WDHD1/CFT4_hel"/>
</dbReference>
<dbReference type="GO" id="GO:0000278">
    <property type="term" value="P:mitotic cell cycle"/>
    <property type="evidence" value="ECO:0007669"/>
    <property type="project" value="TreeGrafter"/>
</dbReference>
<evidence type="ECO:0000256" key="9">
    <source>
        <dbReference type="PROSITE-ProRule" id="PRU00221"/>
    </source>
</evidence>
<dbReference type="InterPro" id="IPR001680">
    <property type="entry name" value="WD40_rpt"/>
</dbReference>
<evidence type="ECO:0000256" key="3">
    <source>
        <dbReference type="ARBA" id="ARBA00022737"/>
    </source>
</evidence>
<feature type="domain" description="HMG box" evidence="12">
    <location>
        <begin position="897"/>
        <end position="943"/>
    </location>
</feature>
<dbReference type="SUPFAM" id="SSF47095">
    <property type="entry name" value="HMG-box"/>
    <property type="match status" value="1"/>
</dbReference>
<evidence type="ECO:0000256" key="1">
    <source>
        <dbReference type="ARBA" id="ARBA00004642"/>
    </source>
</evidence>
<feature type="compositionally biased region" description="Basic and acidic residues" evidence="11">
    <location>
        <begin position="997"/>
        <end position="1058"/>
    </location>
</feature>
<gene>
    <name evidence="13" type="ORF">WMY93_033505</name>
</gene>
<evidence type="ECO:0000256" key="2">
    <source>
        <dbReference type="ARBA" id="ARBA00022574"/>
    </source>
</evidence>
<dbReference type="PROSITE" id="PS50082">
    <property type="entry name" value="WD_REPEATS_2"/>
    <property type="match status" value="2"/>
</dbReference>
<dbReference type="EMBL" id="JBBPFD010000192">
    <property type="protein sequence ID" value="KAK7879828.1"/>
    <property type="molecule type" value="Genomic_DNA"/>
</dbReference>
<dbReference type="Proteomes" id="UP001460270">
    <property type="component" value="Unassembled WGS sequence"/>
</dbReference>
<evidence type="ECO:0000256" key="7">
    <source>
        <dbReference type="ARBA" id="ARBA00069769"/>
    </source>
</evidence>
<evidence type="ECO:0000313" key="13">
    <source>
        <dbReference type="EMBL" id="KAK7879828.1"/>
    </source>
</evidence>
<evidence type="ECO:0000256" key="10">
    <source>
        <dbReference type="PROSITE-ProRule" id="PRU00267"/>
    </source>
</evidence>
<organism evidence="13 14">
    <name type="scientific">Mugilogobius chulae</name>
    <name type="common">yellowstripe goby</name>
    <dbReference type="NCBI Taxonomy" id="88201"/>
    <lineage>
        <taxon>Eukaryota</taxon>
        <taxon>Metazoa</taxon>
        <taxon>Chordata</taxon>
        <taxon>Craniata</taxon>
        <taxon>Vertebrata</taxon>
        <taxon>Euteleostomi</taxon>
        <taxon>Actinopterygii</taxon>
        <taxon>Neopterygii</taxon>
        <taxon>Teleostei</taxon>
        <taxon>Neoteleostei</taxon>
        <taxon>Acanthomorphata</taxon>
        <taxon>Gobiaria</taxon>
        <taxon>Gobiiformes</taxon>
        <taxon>Gobioidei</taxon>
        <taxon>Gobiidae</taxon>
        <taxon>Gobionellinae</taxon>
        <taxon>Mugilogobius</taxon>
    </lineage>
</organism>
<sequence>MSWNKTSCASVRGAATSCACSHVTSGVFVRAREFAERAEPRGDVISDVNMPCEKKPMRYGHSEGHTEVCFDETGKFIVTCGSDGDVRIWEGLDDDDPRFITVERKSILSKGKLVTATSNNTVQIHTFPEGEPDGILTRSHKRNSRDVQQQRHQSRSWASSSCDGSVIVWNIHDQLLAVPVENKVHLYERDTWSHVTSLSDDLITQPVNVVSWSPCGKRLAAASVGGVITIWDVGSKMCLERQKHEKASHVCSVAWSPAGSELVYTDTEGCVGLLENVCEGAGQKVVLKHTENAADHQSASSWLRTLTTCLTETRTGLMDEGESPLKRRPRREEEEPEDVSPATGRVRNRAPSLDDDNSLDVELCWNRRGYNDEPENSIDIEFHDSAVHHNMHLSNSLGHNMADISQEAVLLACPGTDELSRRPGSVSGRGWAAVATSALLLRLFTTGGLQREVFSLSGRVVCVCAHGEQLCVVYHRGTGFDGEQALGVQLLSLSRRTRLILHQPLPLSPASHLSWMGFSAEGTLCSVDSAGVVRMLNRSLGNTWTPVCNTRESCKSKSDHYWVLGIHENPPQIRCIPCKGSRFPPTLPRPAVAVLNFKLPLCQTSTEKGQMEEQFWRSKLLHNHFSFLSSSGYEIDEDAQSKSLKEQQELLMKMFALSCRLHREFRCVELAQMMDQNLVTLAIKYASRSGKMGLAQRLSEIALEKDRDRDQDQDQDQGEEPEEEPRRHSEASRRRRAAQAEEEEDEEDEEEEQEMETEPKKRFNPFAKDSAAAASPEKTVLKPAAVSKGARSNPFKVSSAGSSPAQPRVTNILDNIPSRKSAPVTSSKTRKSPVLKPLAPKAKNKTQSTLLQMSSKSNKKPPSEEKREDKEKEKEKEEKPEEQKQVNSEDPAESTENRRPQTGFQLWLESHRKTILAESPELDETEIIKEAMGRFRTLSQDERLVRRTHFRPGLDQVQDSVPGRETARILHCLLVGAHSSRTALERLPTRLLNTRAHRGEIEQRGEEQEERKREEQEERKREEQEERKRENQEERKREEQEERKREEQEERKREKQEEETGSATESYLLTRCCCPTACCC</sequence>
<feature type="compositionally biased region" description="Basic and acidic residues" evidence="11">
    <location>
        <begin position="702"/>
        <end position="712"/>
    </location>
</feature>
<dbReference type="Pfam" id="PF00400">
    <property type="entry name" value="WD40"/>
    <property type="match status" value="1"/>
</dbReference>
<dbReference type="SMART" id="SM00320">
    <property type="entry name" value="WD40"/>
    <property type="match status" value="4"/>
</dbReference>
<keyword evidence="3" id="KW-0677">Repeat</keyword>
<feature type="region of interest" description="Disordered" evidence="11">
    <location>
        <begin position="127"/>
        <end position="157"/>
    </location>
</feature>
<keyword evidence="14" id="KW-1185">Reference proteome</keyword>
<dbReference type="FunFam" id="1.10.30.10:FF:000028">
    <property type="entry name" value="WD repeat and HMG-box DNA-binding protein 1"/>
    <property type="match status" value="1"/>
</dbReference>
<feature type="compositionally biased region" description="Acidic residues" evidence="11">
    <location>
        <begin position="740"/>
        <end position="756"/>
    </location>
</feature>
<dbReference type="InterPro" id="IPR055339">
    <property type="entry name" value="HMG-box_WDHD1"/>
</dbReference>
<dbReference type="InterPro" id="IPR036910">
    <property type="entry name" value="HMG_box_dom_sf"/>
</dbReference>
<evidence type="ECO:0000256" key="8">
    <source>
        <dbReference type="ARBA" id="ARBA00080131"/>
    </source>
</evidence>
<keyword evidence="4 10" id="KW-0238">DNA-binding</keyword>
<dbReference type="Pfam" id="PF24815">
    <property type="entry name" value="HMG_WDHD1"/>
    <property type="match status" value="1"/>
</dbReference>
<evidence type="ECO:0000313" key="14">
    <source>
        <dbReference type="Proteomes" id="UP001460270"/>
    </source>
</evidence>
<dbReference type="CDD" id="cd21993">
    <property type="entry name" value="HMG-box_WDHD1"/>
    <property type="match status" value="1"/>
</dbReference>
<protein>
    <recommendedName>
        <fullName evidence="7">WD repeat and HMG-box DNA-binding protein 1</fullName>
    </recommendedName>
    <alternativeName>
        <fullName evidence="8">Acidic nucleoplasmic DNA-binding protein 1</fullName>
    </alternativeName>
</protein>
<feature type="DNA-binding region" description="HMG box" evidence="10">
    <location>
        <begin position="897"/>
        <end position="943"/>
    </location>
</feature>
<evidence type="ECO:0000256" key="4">
    <source>
        <dbReference type="ARBA" id="ARBA00023125"/>
    </source>
</evidence>
<dbReference type="Pfam" id="PF24817">
    <property type="entry name" value="WD40_WDHD1_1st"/>
    <property type="match status" value="1"/>
</dbReference>
<dbReference type="Gene3D" id="1.10.30.10">
    <property type="entry name" value="High mobility group box domain"/>
    <property type="match status" value="1"/>
</dbReference>
<feature type="repeat" description="WD" evidence="9">
    <location>
        <begin position="207"/>
        <end position="241"/>
    </location>
</feature>
<comment type="subcellular location">
    <subcellularLocation>
        <location evidence="1">Nucleus</location>
        <location evidence="1">Nucleoplasm</location>
    </subcellularLocation>
</comment>
<feature type="region of interest" description="Disordered" evidence="11">
    <location>
        <begin position="995"/>
        <end position="1064"/>
    </location>
</feature>
<dbReference type="SMART" id="SM00398">
    <property type="entry name" value="HMG"/>
    <property type="match status" value="1"/>
</dbReference>
<keyword evidence="2 9" id="KW-0853">WD repeat</keyword>
<dbReference type="GO" id="GO:0006281">
    <property type="term" value="P:DNA repair"/>
    <property type="evidence" value="ECO:0007669"/>
    <property type="project" value="TreeGrafter"/>
</dbReference>
<dbReference type="AlphaFoldDB" id="A0AAW0MIK7"/>
<feature type="region of interest" description="Disordered" evidence="11">
    <location>
        <begin position="702"/>
        <end position="900"/>
    </location>
</feature>
<dbReference type="PANTHER" id="PTHR19932">
    <property type="entry name" value="WD REPEAT AND HMG-BOX DNA BINDING PROTEIN"/>
    <property type="match status" value="1"/>
</dbReference>
<dbReference type="InterPro" id="IPR015943">
    <property type="entry name" value="WD40/YVTN_repeat-like_dom_sf"/>
</dbReference>
<dbReference type="InterPro" id="IPR036322">
    <property type="entry name" value="WD40_repeat_dom_sf"/>
</dbReference>
<feature type="compositionally biased region" description="Basic and acidic residues" evidence="11">
    <location>
        <begin position="861"/>
        <end position="884"/>
    </location>
</feature>
<evidence type="ECO:0000256" key="6">
    <source>
        <dbReference type="ARBA" id="ARBA00056293"/>
    </source>
</evidence>
<dbReference type="PROSITE" id="PS50118">
    <property type="entry name" value="HMG_BOX_2"/>
    <property type="match status" value="1"/>
</dbReference>
<dbReference type="Pfam" id="PF20946">
    <property type="entry name" value="Ctf4_C"/>
    <property type="match status" value="1"/>
</dbReference>
<feature type="region of interest" description="Disordered" evidence="11">
    <location>
        <begin position="314"/>
        <end position="354"/>
    </location>
</feature>
<dbReference type="GO" id="GO:0003682">
    <property type="term" value="F:chromatin binding"/>
    <property type="evidence" value="ECO:0007669"/>
    <property type="project" value="TreeGrafter"/>
</dbReference>